<dbReference type="SUPFAM" id="SSF56281">
    <property type="entry name" value="Metallo-hydrolase/oxidoreductase"/>
    <property type="match status" value="1"/>
</dbReference>
<dbReference type="Pfam" id="PF03772">
    <property type="entry name" value="Competence"/>
    <property type="match status" value="1"/>
</dbReference>
<organism evidence="8 9">
    <name type="scientific">Virgibacillus xinjiangensis</name>
    <dbReference type="NCBI Taxonomy" id="393090"/>
    <lineage>
        <taxon>Bacteria</taxon>
        <taxon>Bacillati</taxon>
        <taxon>Bacillota</taxon>
        <taxon>Bacilli</taxon>
        <taxon>Bacillales</taxon>
        <taxon>Bacillaceae</taxon>
        <taxon>Virgibacillus</taxon>
    </lineage>
</organism>
<comment type="caution">
    <text evidence="8">The sequence shown here is derived from an EMBL/GenBank/DDBJ whole genome shotgun (WGS) entry which is preliminary data.</text>
</comment>
<evidence type="ECO:0000256" key="2">
    <source>
        <dbReference type="ARBA" id="ARBA00022475"/>
    </source>
</evidence>
<evidence type="ECO:0000256" key="3">
    <source>
        <dbReference type="ARBA" id="ARBA00022692"/>
    </source>
</evidence>
<evidence type="ECO:0000256" key="4">
    <source>
        <dbReference type="ARBA" id="ARBA00022989"/>
    </source>
</evidence>
<dbReference type="InterPro" id="IPR004477">
    <property type="entry name" value="ComEC_N"/>
</dbReference>
<evidence type="ECO:0000313" key="9">
    <source>
        <dbReference type="Proteomes" id="UP001595279"/>
    </source>
</evidence>
<dbReference type="NCBIfam" id="TIGR00360">
    <property type="entry name" value="ComEC_N-term"/>
    <property type="match status" value="1"/>
</dbReference>
<dbReference type="InterPro" id="IPR001279">
    <property type="entry name" value="Metallo-B-lactamas"/>
</dbReference>
<dbReference type="CDD" id="cd07731">
    <property type="entry name" value="ComA-like_MBL-fold"/>
    <property type="match status" value="1"/>
</dbReference>
<keyword evidence="9" id="KW-1185">Reference proteome</keyword>
<feature type="transmembrane region" description="Helical" evidence="6">
    <location>
        <begin position="46"/>
        <end position="62"/>
    </location>
</feature>
<comment type="subcellular location">
    <subcellularLocation>
        <location evidence="1">Cell membrane</location>
        <topology evidence="1">Multi-pass membrane protein</topology>
    </subcellularLocation>
</comment>
<dbReference type="InterPro" id="IPR036866">
    <property type="entry name" value="RibonucZ/Hydroxyglut_hydro"/>
</dbReference>
<dbReference type="PANTHER" id="PTHR30619">
    <property type="entry name" value="DNA INTERNALIZATION/COMPETENCE PROTEIN COMEC/REC2"/>
    <property type="match status" value="1"/>
</dbReference>
<feature type="transmembrane region" description="Helical" evidence="6">
    <location>
        <begin position="232"/>
        <end position="252"/>
    </location>
</feature>
<feature type="transmembrane region" description="Helical" evidence="6">
    <location>
        <begin position="325"/>
        <end position="346"/>
    </location>
</feature>
<feature type="transmembrane region" description="Helical" evidence="6">
    <location>
        <begin position="475"/>
        <end position="491"/>
    </location>
</feature>
<protein>
    <submittedName>
        <fullName evidence="8">DNA internalization-related competence protein ComEC/Rec2</fullName>
    </submittedName>
</protein>
<keyword evidence="2" id="KW-1003">Cell membrane</keyword>
<dbReference type="Pfam" id="PF13567">
    <property type="entry name" value="DUF4131"/>
    <property type="match status" value="1"/>
</dbReference>
<dbReference type="InterPro" id="IPR035681">
    <property type="entry name" value="ComA-like_MBL"/>
</dbReference>
<evidence type="ECO:0000259" key="7">
    <source>
        <dbReference type="SMART" id="SM00849"/>
    </source>
</evidence>
<dbReference type="InterPro" id="IPR025405">
    <property type="entry name" value="DUF4131"/>
</dbReference>
<dbReference type="InterPro" id="IPR004797">
    <property type="entry name" value="Competence_ComEC/Rec2"/>
</dbReference>
<proteinExistence type="predicted"/>
<dbReference type="Gene3D" id="3.60.15.10">
    <property type="entry name" value="Ribonuclease Z/Hydroxyacylglutathione hydrolase-like"/>
    <property type="match status" value="1"/>
</dbReference>
<name>A0ABV7CS87_9BACI</name>
<dbReference type="EMBL" id="JBHRSA010000004">
    <property type="protein sequence ID" value="MFC3039119.1"/>
    <property type="molecule type" value="Genomic_DNA"/>
</dbReference>
<evidence type="ECO:0000313" key="8">
    <source>
        <dbReference type="EMBL" id="MFC3039119.1"/>
    </source>
</evidence>
<dbReference type="Pfam" id="PF00753">
    <property type="entry name" value="Lactamase_B"/>
    <property type="match status" value="1"/>
</dbReference>
<feature type="transmembrane region" description="Helical" evidence="6">
    <location>
        <begin position="448"/>
        <end position="468"/>
    </location>
</feature>
<feature type="transmembrane region" description="Helical" evidence="6">
    <location>
        <begin position="264"/>
        <end position="296"/>
    </location>
</feature>
<dbReference type="RefSeq" id="WP_390267896.1">
    <property type="nucleotide sequence ID" value="NZ_JBHRSA010000004.1"/>
</dbReference>
<dbReference type="SMART" id="SM00849">
    <property type="entry name" value="Lactamase_B"/>
    <property type="match status" value="1"/>
</dbReference>
<dbReference type="NCBIfam" id="TIGR00361">
    <property type="entry name" value="ComEC_Rec2"/>
    <property type="match status" value="1"/>
</dbReference>
<reference evidence="9" key="1">
    <citation type="journal article" date="2019" name="Int. J. Syst. Evol. Microbiol.">
        <title>The Global Catalogue of Microorganisms (GCM) 10K type strain sequencing project: providing services to taxonomists for standard genome sequencing and annotation.</title>
        <authorList>
            <consortium name="The Broad Institute Genomics Platform"/>
            <consortium name="The Broad Institute Genome Sequencing Center for Infectious Disease"/>
            <person name="Wu L."/>
            <person name="Ma J."/>
        </authorList>
    </citation>
    <scope>NUCLEOTIDE SEQUENCE [LARGE SCALE GENOMIC DNA]</scope>
    <source>
        <strain evidence="9">KCTC 13128</strain>
    </source>
</reference>
<evidence type="ECO:0000256" key="5">
    <source>
        <dbReference type="ARBA" id="ARBA00023136"/>
    </source>
</evidence>
<feature type="transmembrane region" description="Helical" evidence="6">
    <location>
        <begin position="392"/>
        <end position="410"/>
    </location>
</feature>
<feature type="transmembrane region" description="Helical" evidence="6">
    <location>
        <begin position="303"/>
        <end position="319"/>
    </location>
</feature>
<feature type="domain" description="Metallo-beta-lactamase" evidence="7">
    <location>
        <begin position="508"/>
        <end position="710"/>
    </location>
</feature>
<dbReference type="PANTHER" id="PTHR30619:SF1">
    <property type="entry name" value="RECOMBINATION PROTEIN 2"/>
    <property type="match status" value="1"/>
</dbReference>
<evidence type="ECO:0000256" key="1">
    <source>
        <dbReference type="ARBA" id="ARBA00004651"/>
    </source>
</evidence>
<dbReference type="Proteomes" id="UP001595279">
    <property type="component" value="Unassembled WGS sequence"/>
</dbReference>
<dbReference type="InterPro" id="IPR052159">
    <property type="entry name" value="Competence_DNA_uptake"/>
</dbReference>
<gene>
    <name evidence="8" type="ORF">ACFOGI_02495</name>
</gene>
<accession>A0ABV7CS87</accession>
<feature type="transmembrane region" description="Helical" evidence="6">
    <location>
        <begin position="353"/>
        <end position="372"/>
    </location>
</feature>
<keyword evidence="5 6" id="KW-0472">Membrane</keyword>
<sequence length="755" mass="84946">MRGYWYIAAGAGLAAILATVQGNYWMPAVYILWMGYLYLTGRVHRLPIVLALISLAFFLIFLPSGNPSPSLSSPLNPPYTGNIVSSVSVTDVKSEFLFRHQETSSLINVVMFTESEPAGLIKEAKYGANCTIEGVVEAPSGSSNPGQFDFADYLYGQGISYQIILDSKEAIDCGGSHPISILFSVRPALLKVVNDKLGSEMAVWTSALVFGDDSLIPDATIELFQRWSLSHVLAISGLHVGLLAGFIYMFLVKFTVTTKEKAEWFLLIFFPLYALIAGAEPSVLRACMMICILVILKKLKWKLYTADILSIAFLFLMLWDRFVIYHIGFQLSFTVTFALILSASWLSNSSSRYFQLLKIGLVAQLMILPLLYNSFNYFQPLSILLNSLIVPYFSLIVIPLCFFSLLLILLPGAVIEKLDLCFNWLHTNVIHLIEWMDTYFSFPLVSGPWPLWVTGAYYICFLLFMTRLEQEKKEAVVYSCCLVAIVLYQPLQPYFSPEGRVTMLDVGQAEAIVIELPYRRGVFMVDAGSHFSYTDHKPDGRIFKQVIKPYLYSRGISKLDALILTHEDTDHNGSLEFIMEEIKLDSVITSPFYEEDSRMLTSWLHQGITHINVQAGDVVQIGDQSLYFWGPEDNSESANQNSLVFYTELGGKSWLFTGDITAKEERELVEKYPLFEVEVLKVAHHGSSTSTSHEFVDALALEYALISVGKENRYGHPTQDVIDTLSEATVLRTDEDGAVQFRFTETQGTFFHYLP</sequence>
<keyword evidence="4 6" id="KW-1133">Transmembrane helix</keyword>
<keyword evidence="3 6" id="KW-0812">Transmembrane</keyword>
<evidence type="ECO:0000256" key="6">
    <source>
        <dbReference type="SAM" id="Phobius"/>
    </source>
</evidence>